<feature type="transmembrane region" description="Helical" evidence="1">
    <location>
        <begin position="89"/>
        <end position="108"/>
    </location>
</feature>
<sequence length="233" mass="24534">MVCRASGCYLLPVSWGPILTELVPLALVVALSPLSIIPAVLVLHTPRPRPTGLAFLAGWLVGLAALTALFVELSNLIGGIGDKPPGWASWLRIVVGAALIVFGGYRWATRKKSEHMPGWMTRMSTLTPAKAAVTAVALTVVNPKVLFLCAAAGLAIGSAGIDAPQVWVAEAWYVVVAGSTVALPILGYAVSGDRLDPALTRLKEWLERQHATLVAVILVVIGLLVLYKGVHGL</sequence>
<keyword evidence="1" id="KW-0812">Transmembrane</keyword>
<feature type="transmembrane region" description="Helical" evidence="1">
    <location>
        <begin position="55"/>
        <end position="77"/>
    </location>
</feature>
<gene>
    <name evidence="2" type="ORF">MCHUDSM44219_05509</name>
</gene>
<accession>A0A0J6VJT1</accession>
<protein>
    <recommendedName>
        <fullName evidence="4">Sap, sulfolipid-1-addressing protein</fullName>
    </recommendedName>
</protein>
<evidence type="ECO:0000313" key="2">
    <source>
        <dbReference type="EMBL" id="KMO69708.1"/>
    </source>
</evidence>
<name>A0A0J6VJT1_MYCCU</name>
<dbReference type="Proteomes" id="UP000036176">
    <property type="component" value="Unassembled WGS sequence"/>
</dbReference>
<organism evidence="2 3">
    <name type="scientific">Mycolicibacterium chubuense</name>
    <name type="common">Mycobacterium chubuense</name>
    <dbReference type="NCBI Taxonomy" id="1800"/>
    <lineage>
        <taxon>Bacteria</taxon>
        <taxon>Bacillati</taxon>
        <taxon>Actinomycetota</taxon>
        <taxon>Actinomycetes</taxon>
        <taxon>Mycobacteriales</taxon>
        <taxon>Mycobacteriaceae</taxon>
        <taxon>Mycolicibacterium</taxon>
    </lineage>
</organism>
<dbReference type="PATRIC" id="fig|1800.3.peg.5546"/>
<feature type="transmembrane region" description="Helical" evidence="1">
    <location>
        <begin position="129"/>
        <end position="159"/>
    </location>
</feature>
<dbReference type="EMBL" id="JYNX01000089">
    <property type="protein sequence ID" value="KMO69708.1"/>
    <property type="molecule type" value="Genomic_DNA"/>
</dbReference>
<comment type="caution">
    <text evidence="2">The sequence shown here is derived from an EMBL/GenBank/DDBJ whole genome shotgun (WGS) entry which is preliminary data.</text>
</comment>
<keyword evidence="1" id="KW-1133">Transmembrane helix</keyword>
<keyword evidence="1" id="KW-0472">Membrane</keyword>
<feature type="transmembrane region" description="Helical" evidence="1">
    <location>
        <begin position="211"/>
        <end position="230"/>
    </location>
</feature>
<dbReference type="AlphaFoldDB" id="A0A0J6VJT1"/>
<keyword evidence="3" id="KW-1185">Reference proteome</keyword>
<reference evidence="2 3" key="1">
    <citation type="journal article" date="2015" name="Genome Biol. Evol.">
        <title>Characterization of Three Mycobacterium spp. with Potential Use in Bioremediation by Genome Sequencing and Comparative Genomics.</title>
        <authorList>
            <person name="Das S."/>
            <person name="Pettersson B.M."/>
            <person name="Behra P.R."/>
            <person name="Ramesh M."/>
            <person name="Dasgupta S."/>
            <person name="Bhattacharya A."/>
            <person name="Kirsebom L.A."/>
        </authorList>
    </citation>
    <scope>NUCLEOTIDE SEQUENCE [LARGE SCALE GENOMIC DNA]</scope>
    <source>
        <strain evidence="2 3">DSM 44219</strain>
    </source>
</reference>
<evidence type="ECO:0000313" key="3">
    <source>
        <dbReference type="Proteomes" id="UP000036176"/>
    </source>
</evidence>
<dbReference type="InterPro" id="IPR021315">
    <property type="entry name" value="Gap/Sap"/>
</dbReference>
<feature type="transmembrane region" description="Helical" evidence="1">
    <location>
        <begin position="171"/>
        <end position="190"/>
    </location>
</feature>
<feature type="transmembrane region" description="Helical" evidence="1">
    <location>
        <begin position="22"/>
        <end position="43"/>
    </location>
</feature>
<evidence type="ECO:0008006" key="4">
    <source>
        <dbReference type="Google" id="ProtNLM"/>
    </source>
</evidence>
<proteinExistence type="predicted"/>
<dbReference type="Pfam" id="PF11139">
    <property type="entry name" value="SfLAP"/>
    <property type="match status" value="1"/>
</dbReference>
<evidence type="ECO:0000256" key="1">
    <source>
        <dbReference type="SAM" id="Phobius"/>
    </source>
</evidence>